<dbReference type="InterPro" id="IPR047187">
    <property type="entry name" value="SF1_C_Upf1"/>
</dbReference>
<evidence type="ECO:0000256" key="7">
    <source>
        <dbReference type="ARBA" id="ARBA00022801"/>
    </source>
</evidence>
<dbReference type="Gene3D" id="3.40.50.300">
    <property type="entry name" value="P-loop containing nucleotide triphosphate hydrolases"/>
    <property type="match status" value="2"/>
</dbReference>
<organism evidence="13 14">
    <name type="scientific">Candida glabrata</name>
    <name type="common">Yeast</name>
    <name type="synonym">Torulopsis glabrata</name>
    <dbReference type="NCBI Taxonomy" id="5478"/>
    <lineage>
        <taxon>Eukaryota</taxon>
        <taxon>Fungi</taxon>
        <taxon>Dikarya</taxon>
        <taxon>Ascomycota</taxon>
        <taxon>Saccharomycotina</taxon>
        <taxon>Saccharomycetes</taxon>
        <taxon>Saccharomycetales</taxon>
        <taxon>Saccharomycetaceae</taxon>
        <taxon>Nakaseomyces</taxon>
    </lineage>
</organism>
<dbReference type="InterPro" id="IPR050534">
    <property type="entry name" value="Coronavir_polyprotein_1ab"/>
</dbReference>
<evidence type="ECO:0000256" key="9">
    <source>
        <dbReference type="ARBA" id="ARBA00022840"/>
    </source>
</evidence>
<reference evidence="13 14" key="1">
    <citation type="submission" date="2015-10" db="EMBL/GenBank/DDBJ databases">
        <title>Draft genomes sequences of Candida glabrata isolates 1A, 1B, 2A, 2B, 3A and 3B.</title>
        <authorList>
            <person name="Haavelsrud O.E."/>
            <person name="Gaustad P."/>
        </authorList>
    </citation>
    <scope>NUCLEOTIDE SEQUENCE [LARGE SCALE GENOMIC DNA]</scope>
    <source>
        <strain evidence="13">910700640</strain>
    </source>
</reference>
<dbReference type="InterPro" id="IPR041677">
    <property type="entry name" value="DNA2/NAM7_AAA_11"/>
</dbReference>
<dbReference type="EMBL" id="LLZZ01000154">
    <property type="protein sequence ID" value="KTA98013.1"/>
    <property type="molecule type" value="Genomic_DNA"/>
</dbReference>
<dbReference type="GO" id="GO:0003723">
    <property type="term" value="F:RNA binding"/>
    <property type="evidence" value="ECO:0007669"/>
    <property type="project" value="InterPro"/>
</dbReference>
<evidence type="ECO:0000256" key="10">
    <source>
        <dbReference type="ARBA" id="ARBA00023242"/>
    </source>
</evidence>
<keyword evidence="10" id="KW-0539">Nucleus</keyword>
<dbReference type="InterPro" id="IPR004483">
    <property type="entry name" value="SMUBP-2/Hcs1-like"/>
</dbReference>
<dbReference type="PANTHER" id="PTHR43788:SF8">
    <property type="entry name" value="DNA-BINDING PROTEIN SMUBP-2"/>
    <property type="match status" value="1"/>
</dbReference>
<dbReference type="GO" id="GO:0043601">
    <property type="term" value="C:nuclear replisome"/>
    <property type="evidence" value="ECO:0007669"/>
    <property type="project" value="EnsemblFungi"/>
</dbReference>
<comment type="similarity">
    <text evidence="3">Belongs to the DNA2/NAM7 helicase family.</text>
</comment>
<accession>A0A0W0D904</accession>
<dbReference type="Pfam" id="PF13086">
    <property type="entry name" value="AAA_11"/>
    <property type="match status" value="1"/>
</dbReference>
<evidence type="ECO:0000313" key="13">
    <source>
        <dbReference type="EMBL" id="KTA98013.1"/>
    </source>
</evidence>
<dbReference type="Pfam" id="PF13087">
    <property type="entry name" value="AAA_12"/>
    <property type="match status" value="1"/>
</dbReference>
<dbReference type="SUPFAM" id="SSF52540">
    <property type="entry name" value="P-loop containing nucleoside triphosphate hydrolases"/>
    <property type="match status" value="1"/>
</dbReference>
<evidence type="ECO:0000256" key="1">
    <source>
        <dbReference type="ARBA" id="ARBA00004123"/>
    </source>
</evidence>
<dbReference type="GO" id="GO:0016787">
    <property type="term" value="F:hydrolase activity"/>
    <property type="evidence" value="ECO:0007669"/>
    <property type="project" value="UniProtKB-KW"/>
</dbReference>
<gene>
    <name evidence="13" type="ORF">AO440_005229</name>
</gene>
<keyword evidence="7" id="KW-0378">Hydrolase</keyword>
<dbReference type="NCBIfam" id="TIGR00376">
    <property type="entry name" value="IGHMBP2 family helicase"/>
    <property type="match status" value="1"/>
</dbReference>
<proteinExistence type="inferred from homology"/>
<dbReference type="Proteomes" id="UP000054886">
    <property type="component" value="Unassembled WGS sequence"/>
</dbReference>
<dbReference type="VEuPathDB" id="FungiDB:GWK60_L13739"/>
<dbReference type="VEuPathDB" id="FungiDB:GVI51_L09713"/>
<dbReference type="SMART" id="SM00487">
    <property type="entry name" value="DEXDc"/>
    <property type="match status" value="1"/>
</dbReference>
<keyword evidence="6" id="KW-0547">Nucleotide-binding</keyword>
<evidence type="ECO:0000256" key="3">
    <source>
        <dbReference type="ARBA" id="ARBA00007913"/>
    </source>
</evidence>
<dbReference type="InterPro" id="IPR048761">
    <property type="entry name" value="SMUBP-2_HCS1_1B"/>
</dbReference>
<evidence type="ECO:0000256" key="4">
    <source>
        <dbReference type="ARBA" id="ARBA00012551"/>
    </source>
</evidence>
<evidence type="ECO:0000256" key="11">
    <source>
        <dbReference type="ARBA" id="ARBA00048432"/>
    </source>
</evidence>
<dbReference type="InterPro" id="IPR041679">
    <property type="entry name" value="DNA2/NAM7-like_C"/>
</dbReference>
<comment type="caution">
    <text evidence="13">The sequence shown here is derived from an EMBL/GenBank/DDBJ whole genome shotgun (WGS) entry which is preliminary data.</text>
</comment>
<feature type="domain" description="Helicase ATP-binding" evidence="12">
    <location>
        <begin position="200"/>
        <end position="474"/>
    </location>
</feature>
<keyword evidence="8" id="KW-0347">Helicase</keyword>
<evidence type="ECO:0000256" key="5">
    <source>
        <dbReference type="ARBA" id="ARBA00022490"/>
    </source>
</evidence>
<name>A0A0W0D904_CANGB</name>
<keyword evidence="5" id="KW-0963">Cytoplasm</keyword>
<comment type="catalytic activity">
    <reaction evidence="11">
        <text>ATP + H2O = ADP + phosphate + H(+)</text>
        <dbReference type="Rhea" id="RHEA:13065"/>
        <dbReference type="ChEBI" id="CHEBI:15377"/>
        <dbReference type="ChEBI" id="CHEBI:15378"/>
        <dbReference type="ChEBI" id="CHEBI:30616"/>
        <dbReference type="ChEBI" id="CHEBI:43474"/>
        <dbReference type="ChEBI" id="CHEBI:456216"/>
        <dbReference type="EC" id="3.6.4.12"/>
    </reaction>
    <physiologicalReaction direction="left-to-right" evidence="11">
        <dbReference type="Rhea" id="RHEA:13066"/>
    </physiologicalReaction>
</comment>
<evidence type="ECO:0000259" key="12">
    <source>
        <dbReference type="SMART" id="SM00487"/>
    </source>
</evidence>
<dbReference type="GO" id="GO:0006301">
    <property type="term" value="P:DNA damage tolerance"/>
    <property type="evidence" value="ECO:0007669"/>
    <property type="project" value="EnsemblFungi"/>
</dbReference>
<sequence length="695" mass="78419">MSNAAIIDSFLDSLDYEKSQDIELVESLLKQIPLKGLSRLGLAISNLTVTNSRTGLAGKLVIELAQTQSTPVSSDLKNGDIVIIKPYSKKEDNDQQCQGVVVKISNAESNSTSPTSLAIAIDESQENIATTMIHSNEKFYVMKTVNTVTYDRMNSTLRKLKEFKEKSISNPIIDILLPTEGVKKLRASIPNAKKSNIQFFDENLNDSQKYAIRFSMENKLSIIHGPPGTGKTYTVVELIRQLISKDSTSRVLVCAPSNIAVDTILERLSKSIKDKRWLLRIGHPARLLKTNWYHSLDILSKEGTDSASIINDISMEITKTIASIKSIKSSGERRKAWAEVKQLRKELRLRERKVINDLIKQSRVVVATLHGSSSRELCNYYKSIEEGENDNLFDYVIIDEVSQSLEPQCWIPLISHLQSKITKLVLAGDSKQLPPTIKTNNNDKVMKVLGTTLFDRLVNMYGDEFKNLLNIQYRMNAKIMEFSSKAMYNGELKADSSVENIVLSDLPGVDSNEETDEPIIWYDTQGDDFPEVDEEEDELKSKSVKFLYSSKLNTNEAYLVLHHVRKLIESNVQQDCIGIISPYNAQVSLLKKLVNGTEDSPVYPLIEISSVDGFQGREKECIILSLVRSNDKAEVGFLKEQRRLNVAMTRPKRQLCVIGNIETLQRSGNSFLKDWTEWSEDNADLRYPDVGEIYE</sequence>
<dbReference type="CDD" id="cd18808">
    <property type="entry name" value="SF1_C_Upf1"/>
    <property type="match status" value="1"/>
</dbReference>
<dbReference type="InterPro" id="IPR027417">
    <property type="entry name" value="P-loop_NTPase"/>
</dbReference>
<evidence type="ECO:0000256" key="6">
    <source>
        <dbReference type="ARBA" id="ARBA00022741"/>
    </source>
</evidence>
<dbReference type="GO" id="GO:0033203">
    <property type="term" value="C:DNA helicase A complex"/>
    <property type="evidence" value="ECO:0007669"/>
    <property type="project" value="EnsemblFungi"/>
</dbReference>
<evidence type="ECO:0000313" key="14">
    <source>
        <dbReference type="Proteomes" id="UP000054886"/>
    </source>
</evidence>
<evidence type="ECO:0000256" key="2">
    <source>
        <dbReference type="ARBA" id="ARBA00004496"/>
    </source>
</evidence>
<dbReference type="VEuPathDB" id="FungiDB:CAGL0L09735g"/>
<protein>
    <recommendedName>
        <fullName evidence="4">DNA helicase</fullName>
        <ecNumber evidence="4">3.6.4.12</ecNumber>
    </recommendedName>
</protein>
<comment type="subcellular location">
    <subcellularLocation>
        <location evidence="2">Cytoplasm</location>
    </subcellularLocation>
    <subcellularLocation>
        <location evidence="1">Nucleus</location>
    </subcellularLocation>
</comment>
<dbReference type="PANTHER" id="PTHR43788">
    <property type="entry name" value="DNA2/NAM7 HELICASE FAMILY MEMBER"/>
    <property type="match status" value="1"/>
</dbReference>
<dbReference type="VEuPathDB" id="FungiDB:B1J91_L09735g"/>
<dbReference type="InterPro" id="IPR014001">
    <property type="entry name" value="Helicase_ATP-bd"/>
</dbReference>
<dbReference type="FunFam" id="3.40.50.300:FF:000326">
    <property type="entry name" value="P-loop containing nucleoside triphosphate hydrolase"/>
    <property type="match status" value="1"/>
</dbReference>
<keyword evidence="9" id="KW-0067">ATP-binding</keyword>
<dbReference type="GO" id="GO:0005737">
    <property type="term" value="C:cytoplasm"/>
    <property type="evidence" value="ECO:0007669"/>
    <property type="project" value="UniProtKB-SubCell"/>
</dbReference>
<evidence type="ECO:0000256" key="8">
    <source>
        <dbReference type="ARBA" id="ARBA00022806"/>
    </source>
</evidence>
<dbReference type="EC" id="3.6.4.12" evidence="4"/>
<dbReference type="AlphaFoldDB" id="A0A0W0D904"/>
<dbReference type="GO" id="GO:0005524">
    <property type="term" value="F:ATP binding"/>
    <property type="evidence" value="ECO:0007669"/>
    <property type="project" value="UniProtKB-KW"/>
</dbReference>
<dbReference type="GO" id="GO:0043139">
    <property type="term" value="F:5'-3' DNA helicase activity"/>
    <property type="evidence" value="ECO:0007669"/>
    <property type="project" value="EnsemblFungi"/>
</dbReference>
<dbReference type="Gene3D" id="2.40.30.270">
    <property type="match status" value="1"/>
</dbReference>
<dbReference type="Pfam" id="PF21138">
    <property type="entry name" value="SMUBP-2_HCS1_1B"/>
    <property type="match status" value="1"/>
</dbReference>
<dbReference type="GO" id="GO:0003677">
    <property type="term" value="F:DNA binding"/>
    <property type="evidence" value="ECO:0007669"/>
    <property type="project" value="InterPro"/>
</dbReference>